<dbReference type="PANTHER" id="PTHR24421">
    <property type="entry name" value="NITRATE/NITRITE SENSOR PROTEIN NARX-RELATED"/>
    <property type="match status" value="1"/>
</dbReference>
<dbReference type="Pfam" id="PF02518">
    <property type="entry name" value="HATPase_c"/>
    <property type="match status" value="1"/>
</dbReference>
<accession>C0ZVV7</accession>
<dbReference type="EMBL" id="AP008957">
    <property type="protein sequence ID" value="BAH32492.1"/>
    <property type="molecule type" value="Genomic_DNA"/>
</dbReference>
<dbReference type="CDD" id="cd16917">
    <property type="entry name" value="HATPase_UhpB-NarQ-NarX-like"/>
    <property type="match status" value="1"/>
</dbReference>
<dbReference type="SUPFAM" id="SSF55874">
    <property type="entry name" value="ATPase domain of HSP90 chaperone/DNA topoisomerase II/histidine kinase"/>
    <property type="match status" value="1"/>
</dbReference>
<keyword evidence="1 7" id="KW-0808">Transferase</keyword>
<evidence type="ECO:0000259" key="6">
    <source>
        <dbReference type="Pfam" id="PF07730"/>
    </source>
</evidence>
<dbReference type="GO" id="GO:0000155">
    <property type="term" value="F:phosphorelay sensor kinase activity"/>
    <property type="evidence" value="ECO:0007669"/>
    <property type="project" value="InterPro"/>
</dbReference>
<dbReference type="HOGENOM" id="CLU_567214_0_0_11"/>
<evidence type="ECO:0000313" key="8">
    <source>
        <dbReference type="Proteomes" id="UP000002204"/>
    </source>
</evidence>
<dbReference type="Proteomes" id="UP000002204">
    <property type="component" value="Chromosome"/>
</dbReference>
<dbReference type="InterPro" id="IPR011712">
    <property type="entry name" value="Sig_transdc_His_kin_sub3_dim/P"/>
</dbReference>
<reference evidence="8" key="1">
    <citation type="submission" date="2005-03" db="EMBL/GenBank/DDBJ databases">
        <title>Comparison of the complete genome sequences of Rhodococcus erythropolis PR4 and Rhodococcus opacus B4.</title>
        <authorList>
            <person name="Takarada H."/>
            <person name="Sekine M."/>
            <person name="Hosoyama A."/>
            <person name="Yamada R."/>
            <person name="Fujisawa T."/>
            <person name="Omata S."/>
            <person name="Shimizu A."/>
            <person name="Tsukatani N."/>
            <person name="Tanikawa S."/>
            <person name="Fujita N."/>
            <person name="Harayama S."/>
        </authorList>
    </citation>
    <scope>NUCLEOTIDE SEQUENCE [LARGE SCALE GENOMIC DNA]</scope>
    <source>
        <strain evidence="8">PR4 / NBRC 100887</strain>
    </source>
</reference>
<feature type="coiled-coil region" evidence="4">
    <location>
        <begin position="205"/>
        <end position="239"/>
    </location>
</feature>
<dbReference type="GO" id="GO:0046983">
    <property type="term" value="F:protein dimerization activity"/>
    <property type="evidence" value="ECO:0007669"/>
    <property type="project" value="InterPro"/>
</dbReference>
<evidence type="ECO:0000256" key="4">
    <source>
        <dbReference type="SAM" id="Coils"/>
    </source>
</evidence>
<dbReference type="InterPro" id="IPR003594">
    <property type="entry name" value="HATPase_dom"/>
</dbReference>
<dbReference type="GO" id="GO:0016020">
    <property type="term" value="C:membrane"/>
    <property type="evidence" value="ECO:0007669"/>
    <property type="project" value="InterPro"/>
</dbReference>
<evidence type="ECO:0000259" key="5">
    <source>
        <dbReference type="Pfam" id="PF02518"/>
    </source>
</evidence>
<sequence>MRCEEGQCDAVQGDAVQGEAVQTMTADLSRLTGLRSGKSSFYPQYRGAAERLERVVHALELISRALVRTVEGPETLVCAVAEAARAHLSANWIVFALADGTLPDAGPRRLVLGPDATPFLVDNVEGPPLPEDVVECLDDIRCGRIESNSVIDAHYAFVPIVLGGGVVGAFAAWTPANRTLDTTDGAVLSILASQTAVALQNSALYQRGQLLLERAEDAYAEANRTAADLAVRNSELESTQRQLGVAHRHQVVDDERHRIARELHDSVTQAVLSAGMQIEVCRSDIPEAERSERLDLAKDLTRRAVEQLRSAIYALNHSSDADRTSLPEMLEQLGVVHMPDELAVSVRVGGTPTELPGDAEHALLRIAGEALFNVAVHAHACRAVLRLTYRADTVLLSVSDDGDGDPARMRLILKLAATNDVDGRHRGLANMQTRTLELGGALEVRRARIGGIQILVRLPLPLPQALPLQADVDNLCSTTEIESEES</sequence>
<proteinExistence type="predicted"/>
<dbReference type="NCBIfam" id="NF047786">
    <property type="entry name" value="his_kin_MadS"/>
    <property type="match status" value="1"/>
</dbReference>
<feature type="domain" description="Signal transduction histidine kinase subgroup 3 dimerisation and phosphoacceptor" evidence="6">
    <location>
        <begin position="255"/>
        <end position="318"/>
    </location>
</feature>
<name>C0ZVV7_RHOE4</name>
<dbReference type="Pfam" id="PF07730">
    <property type="entry name" value="HisKA_3"/>
    <property type="match status" value="1"/>
</dbReference>
<dbReference type="SUPFAM" id="SSF55781">
    <property type="entry name" value="GAF domain-like"/>
    <property type="match status" value="1"/>
</dbReference>
<dbReference type="Gene3D" id="1.20.5.1930">
    <property type="match status" value="1"/>
</dbReference>
<dbReference type="eggNOG" id="COG2203">
    <property type="taxonomic scope" value="Bacteria"/>
</dbReference>
<dbReference type="KEGG" id="rer:RER_17840"/>
<dbReference type="Gene3D" id="3.30.450.40">
    <property type="match status" value="1"/>
</dbReference>
<keyword evidence="3" id="KW-0902">Two-component regulatory system</keyword>
<evidence type="ECO:0000313" key="7">
    <source>
        <dbReference type="EMBL" id="BAH32492.1"/>
    </source>
</evidence>
<gene>
    <name evidence="7" type="ordered locus">RER_17840</name>
</gene>
<dbReference type="InterPro" id="IPR050482">
    <property type="entry name" value="Sensor_HK_TwoCompSys"/>
</dbReference>
<dbReference type="InterPro" id="IPR036890">
    <property type="entry name" value="HATPase_C_sf"/>
</dbReference>
<dbReference type="eggNOG" id="COG4585">
    <property type="taxonomic scope" value="Bacteria"/>
</dbReference>
<evidence type="ECO:0000256" key="1">
    <source>
        <dbReference type="ARBA" id="ARBA00022679"/>
    </source>
</evidence>
<feature type="domain" description="Histidine kinase/HSP90-like ATPase" evidence="5">
    <location>
        <begin position="360"/>
        <end position="461"/>
    </location>
</feature>
<dbReference type="InterPro" id="IPR029016">
    <property type="entry name" value="GAF-like_dom_sf"/>
</dbReference>
<dbReference type="EC" id="2.7.13.-" evidence="7"/>
<organism evidence="7 8">
    <name type="scientific">Rhodococcus erythropolis (strain PR4 / NBRC 100887)</name>
    <dbReference type="NCBI Taxonomy" id="234621"/>
    <lineage>
        <taxon>Bacteria</taxon>
        <taxon>Bacillati</taxon>
        <taxon>Actinomycetota</taxon>
        <taxon>Actinomycetes</taxon>
        <taxon>Mycobacteriales</taxon>
        <taxon>Nocardiaceae</taxon>
        <taxon>Rhodococcus</taxon>
        <taxon>Rhodococcus erythropolis group</taxon>
    </lineage>
</organism>
<dbReference type="Gene3D" id="3.30.565.10">
    <property type="entry name" value="Histidine kinase-like ATPase, C-terminal domain"/>
    <property type="match status" value="1"/>
</dbReference>
<dbReference type="AlphaFoldDB" id="C0ZVV7"/>
<keyword evidence="2 7" id="KW-0418">Kinase</keyword>
<evidence type="ECO:0000256" key="2">
    <source>
        <dbReference type="ARBA" id="ARBA00022777"/>
    </source>
</evidence>
<protein>
    <submittedName>
        <fullName evidence="7">Putative two-component histidine kinase</fullName>
        <ecNumber evidence="7">2.7.13.-</ecNumber>
    </submittedName>
</protein>
<keyword evidence="4" id="KW-0175">Coiled coil</keyword>
<evidence type="ECO:0000256" key="3">
    <source>
        <dbReference type="ARBA" id="ARBA00023012"/>
    </source>
</evidence>
<reference evidence="7 8" key="2">
    <citation type="journal article" date="2006" name="Environ. Microbiol.">
        <title>Sequence analysis of three plasmids harboured in Rhodococcus erythropolis strain PR4.</title>
        <authorList>
            <person name="Sekine M."/>
            <person name="Tanikawa S."/>
            <person name="Omata S."/>
            <person name="Saito M."/>
            <person name="Fujisawa T."/>
            <person name="Tsukatani N."/>
            <person name="Tajima T."/>
            <person name="Sekigawa T."/>
            <person name="Kosugi H."/>
            <person name="Matsuo Y."/>
            <person name="Nishiko R."/>
            <person name="Imamura K."/>
            <person name="Ito M."/>
            <person name="Narita H."/>
            <person name="Tago S."/>
            <person name="Fujita N."/>
            <person name="Harayama S."/>
        </authorList>
    </citation>
    <scope>NUCLEOTIDE SEQUENCE [LARGE SCALE GENOMIC DNA]</scope>
    <source>
        <strain evidence="8">PR4 / NBRC 100887</strain>
    </source>
</reference>